<sequence length="155" mass="17401">MAENNPSINNEKVQQMEAICRDRGLSLTHQRRALLHALSQRTDHPTADQLFDDLKENIHGLSRTTIYRILETFVRVGLVVKISSPQAKARFDADTSRHHHVSCVQCGAVADLPVSGFNLPSFPENHPSGFRLYDYSITFSGLCPRCQHSSKQSSQ</sequence>
<dbReference type="PANTHER" id="PTHR33202">
    <property type="entry name" value="ZINC UPTAKE REGULATION PROTEIN"/>
    <property type="match status" value="1"/>
</dbReference>
<dbReference type="STRING" id="1842532.A7E78_08590"/>
<dbReference type="InterPro" id="IPR002481">
    <property type="entry name" value="FUR"/>
</dbReference>
<dbReference type="GO" id="GO:1900376">
    <property type="term" value="P:regulation of secondary metabolite biosynthetic process"/>
    <property type="evidence" value="ECO:0007669"/>
    <property type="project" value="TreeGrafter"/>
</dbReference>
<dbReference type="GO" id="GO:0003700">
    <property type="term" value="F:DNA-binding transcription factor activity"/>
    <property type="evidence" value="ECO:0007669"/>
    <property type="project" value="InterPro"/>
</dbReference>
<keyword evidence="9" id="KW-1185">Reference proteome</keyword>
<evidence type="ECO:0000256" key="4">
    <source>
        <dbReference type="ARBA" id="ARBA00023015"/>
    </source>
</evidence>
<evidence type="ECO:0000256" key="7">
    <source>
        <dbReference type="PIRSR" id="PIRSR602481-1"/>
    </source>
</evidence>
<dbReference type="Gene3D" id="3.30.1490.190">
    <property type="match status" value="1"/>
</dbReference>
<accession>A0A1L3GPQ6</accession>
<dbReference type="InterPro" id="IPR036390">
    <property type="entry name" value="WH_DNA-bd_sf"/>
</dbReference>
<keyword evidence="2" id="KW-0678">Repressor</keyword>
<keyword evidence="7" id="KW-0479">Metal-binding</keyword>
<dbReference type="GO" id="GO:0000976">
    <property type="term" value="F:transcription cis-regulatory region binding"/>
    <property type="evidence" value="ECO:0007669"/>
    <property type="project" value="TreeGrafter"/>
</dbReference>
<organism evidence="8 9">
    <name type="scientific">Syntrophotalea acetylenivorans</name>
    <dbReference type="NCBI Taxonomy" id="1842532"/>
    <lineage>
        <taxon>Bacteria</taxon>
        <taxon>Pseudomonadati</taxon>
        <taxon>Thermodesulfobacteriota</taxon>
        <taxon>Desulfuromonadia</taxon>
        <taxon>Desulfuromonadales</taxon>
        <taxon>Syntrophotaleaceae</taxon>
        <taxon>Syntrophotalea</taxon>
    </lineage>
</organism>
<dbReference type="GO" id="GO:0008270">
    <property type="term" value="F:zinc ion binding"/>
    <property type="evidence" value="ECO:0007669"/>
    <property type="project" value="TreeGrafter"/>
</dbReference>
<dbReference type="Proteomes" id="UP000182517">
    <property type="component" value="Chromosome"/>
</dbReference>
<dbReference type="InterPro" id="IPR036388">
    <property type="entry name" value="WH-like_DNA-bd_sf"/>
</dbReference>
<name>A0A1L3GPQ6_9BACT</name>
<evidence type="ECO:0000256" key="2">
    <source>
        <dbReference type="ARBA" id="ARBA00022491"/>
    </source>
</evidence>
<dbReference type="RefSeq" id="WP_072283849.1">
    <property type="nucleotide sequence ID" value="NZ_CP015519.1"/>
</dbReference>
<dbReference type="OrthoDB" id="8659436at2"/>
<gene>
    <name evidence="8" type="ORF">A7E78_08590</name>
</gene>
<dbReference type="Pfam" id="PF01475">
    <property type="entry name" value="FUR"/>
    <property type="match status" value="1"/>
</dbReference>
<keyword evidence="4" id="KW-0805">Transcription regulation</keyword>
<dbReference type="AlphaFoldDB" id="A0A1L3GPQ6"/>
<comment type="cofactor">
    <cofactor evidence="7">
        <name>Zn(2+)</name>
        <dbReference type="ChEBI" id="CHEBI:29105"/>
    </cofactor>
    <text evidence="7">Binds 1 zinc ion per subunit.</text>
</comment>
<keyword evidence="3 7" id="KW-0862">Zinc</keyword>
<feature type="binding site" evidence="7">
    <location>
        <position position="143"/>
    </location>
    <ligand>
        <name>Zn(2+)</name>
        <dbReference type="ChEBI" id="CHEBI:29105"/>
    </ligand>
</feature>
<dbReference type="KEGG" id="pef:A7E78_08590"/>
<feature type="binding site" evidence="7">
    <location>
        <position position="146"/>
    </location>
    <ligand>
        <name>Zn(2+)</name>
        <dbReference type="ChEBI" id="CHEBI:29105"/>
    </ligand>
</feature>
<evidence type="ECO:0000256" key="3">
    <source>
        <dbReference type="ARBA" id="ARBA00022833"/>
    </source>
</evidence>
<dbReference type="GO" id="GO:0045892">
    <property type="term" value="P:negative regulation of DNA-templated transcription"/>
    <property type="evidence" value="ECO:0007669"/>
    <property type="project" value="TreeGrafter"/>
</dbReference>
<evidence type="ECO:0000313" key="9">
    <source>
        <dbReference type="Proteomes" id="UP000182517"/>
    </source>
</evidence>
<keyword evidence="6" id="KW-0804">Transcription</keyword>
<dbReference type="SUPFAM" id="SSF46785">
    <property type="entry name" value="Winged helix' DNA-binding domain"/>
    <property type="match status" value="1"/>
</dbReference>
<feature type="binding site" evidence="7">
    <location>
        <position position="106"/>
    </location>
    <ligand>
        <name>Zn(2+)</name>
        <dbReference type="ChEBI" id="CHEBI:29105"/>
    </ligand>
</feature>
<proteinExistence type="inferred from homology"/>
<feature type="binding site" evidence="7">
    <location>
        <position position="103"/>
    </location>
    <ligand>
        <name>Zn(2+)</name>
        <dbReference type="ChEBI" id="CHEBI:29105"/>
    </ligand>
</feature>
<dbReference type="InterPro" id="IPR043135">
    <property type="entry name" value="Fur_C"/>
</dbReference>
<reference evidence="8 9" key="1">
    <citation type="journal article" date="2017" name="Genome Announc.">
        <title>Complete Genome Sequences of Two Acetylene-Fermenting Pelobacter acetylenicus Strains.</title>
        <authorList>
            <person name="Sutton J.M."/>
            <person name="Baesman S.M."/>
            <person name="Fierst J.L."/>
            <person name="Poret-Peterson A.T."/>
            <person name="Oremland R.S."/>
            <person name="Dunlap D.S."/>
            <person name="Akob D.M."/>
        </authorList>
    </citation>
    <scope>NUCLEOTIDE SEQUENCE [LARGE SCALE GENOMIC DNA]</scope>
    <source>
        <strain evidence="8 9">SFB93</strain>
    </source>
</reference>
<dbReference type="Gene3D" id="1.10.10.10">
    <property type="entry name" value="Winged helix-like DNA-binding domain superfamily/Winged helix DNA-binding domain"/>
    <property type="match status" value="1"/>
</dbReference>
<evidence type="ECO:0000256" key="6">
    <source>
        <dbReference type="ARBA" id="ARBA00023163"/>
    </source>
</evidence>
<dbReference type="EMBL" id="CP015519">
    <property type="protein sequence ID" value="APG27885.1"/>
    <property type="molecule type" value="Genomic_DNA"/>
</dbReference>
<evidence type="ECO:0000313" key="8">
    <source>
        <dbReference type="EMBL" id="APG27885.1"/>
    </source>
</evidence>
<evidence type="ECO:0000256" key="1">
    <source>
        <dbReference type="ARBA" id="ARBA00007957"/>
    </source>
</evidence>
<comment type="similarity">
    <text evidence="1">Belongs to the Fur family.</text>
</comment>
<dbReference type="PANTHER" id="PTHR33202:SF7">
    <property type="entry name" value="FERRIC UPTAKE REGULATION PROTEIN"/>
    <property type="match status" value="1"/>
</dbReference>
<evidence type="ECO:0000256" key="5">
    <source>
        <dbReference type="ARBA" id="ARBA00023125"/>
    </source>
</evidence>
<keyword evidence="5" id="KW-0238">DNA-binding</keyword>
<dbReference type="CDD" id="cd07153">
    <property type="entry name" value="Fur_like"/>
    <property type="match status" value="1"/>
</dbReference>
<protein>
    <submittedName>
        <fullName evidence="8">Uncharacterized protein</fullName>
    </submittedName>
</protein>